<comment type="caution">
    <text evidence="1">The sequence shown here is derived from an EMBL/GenBank/DDBJ whole genome shotgun (WGS) entry which is preliminary data.</text>
</comment>
<evidence type="ECO:0000313" key="2">
    <source>
        <dbReference type="Proteomes" id="UP000006327"/>
    </source>
</evidence>
<keyword evidence="2" id="KW-1185">Reference proteome</keyword>
<proteinExistence type="predicted"/>
<dbReference type="Proteomes" id="UP000006327">
    <property type="component" value="Unassembled WGS sequence"/>
</dbReference>
<name>K6YVX4_9ALTE</name>
<organism evidence="1 2">
    <name type="scientific">Paraglaciecola arctica BSs20135</name>
    <dbReference type="NCBI Taxonomy" id="493475"/>
    <lineage>
        <taxon>Bacteria</taxon>
        <taxon>Pseudomonadati</taxon>
        <taxon>Pseudomonadota</taxon>
        <taxon>Gammaproteobacteria</taxon>
        <taxon>Alteromonadales</taxon>
        <taxon>Alteromonadaceae</taxon>
        <taxon>Paraglaciecola</taxon>
    </lineage>
</organism>
<evidence type="ECO:0000313" key="1">
    <source>
        <dbReference type="EMBL" id="GAC20868.1"/>
    </source>
</evidence>
<dbReference type="AlphaFoldDB" id="K6YVX4"/>
<protein>
    <submittedName>
        <fullName evidence="1">Uncharacterized protein</fullName>
    </submittedName>
</protein>
<dbReference type="EMBL" id="BAEO01000056">
    <property type="protein sequence ID" value="GAC20868.1"/>
    <property type="molecule type" value="Genomic_DNA"/>
</dbReference>
<sequence length="84" mass="9723">MHVLIIRISLPHKKHHLFVCHSPASQKRALICALVANLTNTPFSLTFALPFLRFIALVKNILDNHYPNINLAMYNQIHIHFIKE</sequence>
<reference evidence="1 2" key="1">
    <citation type="journal article" date="2017" name="Antonie Van Leeuwenhoek">
        <title>Rhizobium rhizosphaerae sp. nov., a novel species isolated from rice rhizosphere.</title>
        <authorList>
            <person name="Zhao J.J."/>
            <person name="Zhang J."/>
            <person name="Zhang R.J."/>
            <person name="Zhang C.W."/>
            <person name="Yin H.Q."/>
            <person name="Zhang X.X."/>
        </authorList>
    </citation>
    <scope>NUCLEOTIDE SEQUENCE [LARGE SCALE GENOMIC DNA]</scope>
    <source>
        <strain evidence="1 2">BSs20135</strain>
    </source>
</reference>
<accession>K6YVX4</accession>
<gene>
    <name evidence="1" type="ORF">GARC_3916</name>
</gene>